<proteinExistence type="predicted"/>
<reference evidence="1" key="2">
    <citation type="submission" date="2024-06" db="EMBL/GenBank/DDBJ databases">
        <authorList>
            <person name="Plum-Jensen L.E."/>
            <person name="Schramm A."/>
            <person name="Marshall I.P.G."/>
        </authorList>
    </citation>
    <scope>NUCLEOTIDE SEQUENCE</scope>
    <source>
        <strain evidence="1">Rat1</strain>
    </source>
</reference>
<name>A0AAU8LTI9_9BACT</name>
<protein>
    <submittedName>
        <fullName evidence="1">Uncharacterized protein</fullName>
    </submittedName>
</protein>
<gene>
    <name evidence="1" type="ORF">Q3M24_18035</name>
</gene>
<reference evidence="1" key="1">
    <citation type="journal article" date="2024" name="Syst. Appl. Microbiol.">
        <title>First single-strain enrichments of Electrothrix cable bacteria, description of E. aestuarii sp. nov. and E. rattekaaiensis sp. nov., and proposal of a cable bacteria taxonomy following the rules of the SeqCode.</title>
        <authorList>
            <person name="Plum-Jensen L.E."/>
            <person name="Schramm A."/>
            <person name="Marshall I.P.G."/>
        </authorList>
    </citation>
    <scope>NUCLEOTIDE SEQUENCE</scope>
    <source>
        <strain evidence="1">Rat1</strain>
    </source>
</reference>
<dbReference type="EMBL" id="CP159373">
    <property type="protein sequence ID" value="XCN72186.1"/>
    <property type="molecule type" value="Genomic_DNA"/>
</dbReference>
<dbReference type="AlphaFoldDB" id="A0AAU8LTI9"/>
<organism evidence="1">
    <name type="scientific">Candidatus Electrothrix aestuarii</name>
    <dbReference type="NCBI Taxonomy" id="3062594"/>
    <lineage>
        <taxon>Bacteria</taxon>
        <taxon>Pseudomonadati</taxon>
        <taxon>Thermodesulfobacteriota</taxon>
        <taxon>Desulfobulbia</taxon>
        <taxon>Desulfobulbales</taxon>
        <taxon>Desulfobulbaceae</taxon>
        <taxon>Candidatus Electrothrix</taxon>
    </lineage>
</organism>
<evidence type="ECO:0000313" key="1">
    <source>
        <dbReference type="EMBL" id="XCN72186.1"/>
    </source>
</evidence>
<sequence>MPLAMIQKWLLAVTALLLGIVVSIAKPSWSEQLSPVIQEKEAPASQELVIADKGKTTSVIVVTAKAGSNELLAAEDLAKYIEMMSGATPAIANTPKAITAALQGQWFGKFCFRLCKCCRCIQQIFIIEVEFI</sequence>
<accession>A0AAU8LTI9</accession>
<dbReference type="KEGG" id="eaj:Q3M24_18035"/>